<reference evidence="6" key="1">
    <citation type="submission" date="2018-12" db="EMBL/GenBank/DDBJ databases">
        <authorList>
            <person name="Sun L."/>
            <person name="Chen Z."/>
        </authorList>
    </citation>
    <scope>NUCLEOTIDE SEQUENCE [LARGE SCALE GENOMIC DNA]</scope>
    <source>
        <strain evidence="6">3-2-2</strain>
    </source>
</reference>
<comment type="function">
    <text evidence="1">Nitronate monooxygenase that uses molecular oxygen to catalyze the oxidative denitrification of alkyl nitronates. Acts on propionate 3-nitronate (P3N), the presumed physiological substrate. Probably functions in the detoxification of P3N, a metabolic poison produced by plants and fungi as a defense mechanism.</text>
</comment>
<dbReference type="CDD" id="cd04730">
    <property type="entry name" value="NPD_like"/>
    <property type="match status" value="1"/>
</dbReference>
<dbReference type="PANTHER" id="PTHR32332">
    <property type="entry name" value="2-NITROPROPANE DIOXYGENASE"/>
    <property type="match status" value="1"/>
</dbReference>
<gene>
    <name evidence="6" type="ORF">D4T97_008895</name>
</gene>
<keyword evidence="7" id="KW-1185">Reference proteome</keyword>
<protein>
    <recommendedName>
        <fullName evidence="2">Probable nitronate monooxygenase</fullName>
    </recommendedName>
</protein>
<dbReference type="Gene3D" id="3.20.20.70">
    <property type="entry name" value="Aldolase class I"/>
    <property type="match status" value="1"/>
</dbReference>
<dbReference type="EMBL" id="QYTV02000003">
    <property type="protein sequence ID" value="RST75353.1"/>
    <property type="molecule type" value="Genomic_DNA"/>
</dbReference>
<evidence type="ECO:0000256" key="2">
    <source>
        <dbReference type="ARBA" id="ARBA00013457"/>
    </source>
</evidence>
<name>A0A429Y278_9BACI</name>
<accession>A0A429Y278</accession>
<organism evidence="6 7">
    <name type="scientific">Siminovitchia acidinfaciens</name>
    <dbReference type="NCBI Taxonomy" id="2321395"/>
    <lineage>
        <taxon>Bacteria</taxon>
        <taxon>Bacillati</taxon>
        <taxon>Bacillota</taxon>
        <taxon>Bacilli</taxon>
        <taxon>Bacillales</taxon>
        <taxon>Bacillaceae</taxon>
        <taxon>Siminovitchia</taxon>
    </lineage>
</organism>
<dbReference type="InterPro" id="IPR013785">
    <property type="entry name" value="Aldolase_TIM"/>
</dbReference>
<dbReference type="GO" id="GO:0018580">
    <property type="term" value="F:nitronate monooxygenase activity"/>
    <property type="evidence" value="ECO:0007669"/>
    <property type="project" value="InterPro"/>
</dbReference>
<keyword evidence="5" id="KW-0560">Oxidoreductase</keyword>
<comment type="caution">
    <text evidence="6">The sequence shown here is derived from an EMBL/GenBank/DDBJ whole genome shotgun (WGS) entry which is preliminary data.</text>
</comment>
<evidence type="ECO:0000256" key="4">
    <source>
        <dbReference type="ARBA" id="ARBA00022643"/>
    </source>
</evidence>
<evidence type="ECO:0000313" key="7">
    <source>
        <dbReference type="Proteomes" id="UP000287156"/>
    </source>
</evidence>
<dbReference type="PANTHER" id="PTHR32332:SF20">
    <property type="entry name" value="2-NITROPROPANE DIOXYGENASE-LIKE PROTEIN"/>
    <property type="match status" value="1"/>
</dbReference>
<evidence type="ECO:0000256" key="3">
    <source>
        <dbReference type="ARBA" id="ARBA00022630"/>
    </source>
</evidence>
<keyword evidence="3" id="KW-0285">Flavoprotein</keyword>
<dbReference type="RefSeq" id="WP_126049767.1">
    <property type="nucleotide sequence ID" value="NZ_QYTV02000003.1"/>
</dbReference>
<dbReference type="InterPro" id="IPR004136">
    <property type="entry name" value="NMO"/>
</dbReference>
<evidence type="ECO:0000256" key="1">
    <source>
        <dbReference type="ARBA" id="ARBA00003535"/>
    </source>
</evidence>
<dbReference type="Pfam" id="PF03060">
    <property type="entry name" value="NMO"/>
    <property type="match status" value="1"/>
</dbReference>
<sequence>MSNWRTRVTDLLNIQYPIVQGGLAYLAYADLASAVSNAGGLGQITAMSLSSPDELKKEIRKTKLMTDKPFGVNFAIGQHGRPFEHMLEAAIEEGIQVVSVTGGNPTGFFKKLEGVPVKKLVLVAAKRQALKAEELGADAVIVVGQEGGGHIGRGDTGTFVLVPTVVDALRIPVIASGGIADGRGFMAALSLGAEGIEMGTRFIATKECIHASNRYKQAIIDGTESDTQVIKRTLKAPGRVIETPWSNKIIELEDAGASFEDLKEYISGSANKRYIYDGKPEQGFGWAGQAIGLINKILSVEELIKMIIRDAEKIRMKWSVK</sequence>
<proteinExistence type="predicted"/>
<keyword evidence="4" id="KW-0288">FMN</keyword>
<dbReference type="AlphaFoldDB" id="A0A429Y278"/>
<dbReference type="OrthoDB" id="9778912at2"/>
<dbReference type="SUPFAM" id="SSF51412">
    <property type="entry name" value="Inosine monophosphate dehydrogenase (IMPDH)"/>
    <property type="match status" value="1"/>
</dbReference>
<keyword evidence="6" id="KW-0503">Monooxygenase</keyword>
<dbReference type="Proteomes" id="UP000287156">
    <property type="component" value="Unassembled WGS sequence"/>
</dbReference>
<evidence type="ECO:0000313" key="6">
    <source>
        <dbReference type="EMBL" id="RST75353.1"/>
    </source>
</evidence>
<evidence type="ECO:0000256" key="5">
    <source>
        <dbReference type="ARBA" id="ARBA00023002"/>
    </source>
</evidence>